<comment type="caution">
    <text evidence="1">The sequence shown here is derived from an EMBL/GenBank/DDBJ whole genome shotgun (WGS) entry which is preliminary data.</text>
</comment>
<name>A0ACC3ZAJ4_COLTU</name>
<evidence type="ECO:0000313" key="1">
    <source>
        <dbReference type="EMBL" id="KAL0941135.1"/>
    </source>
</evidence>
<evidence type="ECO:0000313" key="2">
    <source>
        <dbReference type="Proteomes" id="UP000805649"/>
    </source>
</evidence>
<reference evidence="1 2" key="1">
    <citation type="journal article" date="2020" name="Phytopathology">
        <title>Genome Sequence Resources of Colletotrichum truncatum, C. plurivorum, C. musicola, and C. sojae: Four Species Pathogenic to Soybean (Glycine max).</title>
        <authorList>
            <person name="Rogerio F."/>
            <person name="Boufleur T.R."/>
            <person name="Ciampi-Guillardi M."/>
            <person name="Sukno S.A."/>
            <person name="Thon M.R."/>
            <person name="Massola Junior N.S."/>
            <person name="Baroncelli R."/>
        </authorList>
    </citation>
    <scope>NUCLEOTIDE SEQUENCE [LARGE SCALE GENOMIC DNA]</scope>
    <source>
        <strain evidence="1 2">CMES1059</strain>
    </source>
</reference>
<dbReference type="EMBL" id="VUJX02000002">
    <property type="protein sequence ID" value="KAL0941135.1"/>
    <property type="molecule type" value="Genomic_DNA"/>
</dbReference>
<proteinExistence type="predicted"/>
<organism evidence="1 2">
    <name type="scientific">Colletotrichum truncatum</name>
    <name type="common">Anthracnose fungus</name>
    <name type="synonym">Colletotrichum capsici</name>
    <dbReference type="NCBI Taxonomy" id="5467"/>
    <lineage>
        <taxon>Eukaryota</taxon>
        <taxon>Fungi</taxon>
        <taxon>Dikarya</taxon>
        <taxon>Ascomycota</taxon>
        <taxon>Pezizomycotina</taxon>
        <taxon>Sordariomycetes</taxon>
        <taxon>Hypocreomycetidae</taxon>
        <taxon>Glomerellales</taxon>
        <taxon>Glomerellaceae</taxon>
        <taxon>Colletotrichum</taxon>
        <taxon>Colletotrichum truncatum species complex</taxon>
    </lineage>
</organism>
<keyword evidence="2" id="KW-1185">Reference proteome</keyword>
<sequence>MLAGLTPEERSALDVRVLFTHAQPEKHPDWNKQWLGLVDQWSGYNVSKEQLKQLQEWEDKADYYAKGVWDYVYMIQQCLLSEAPYIAIFEDDIIFADGWLSKTFQGLADLRDQTSWLYLRLFYTETSLGWEENVDFWYGHMTLTFGLAMVSGLLVLLVLRRLSRLRRVMDNTTIAVLVLVTIPAFTALVFMVGKYNLMPLHGVVKMDKWGCCTQALVFPRNQIDGLLDMLSTKAGQTDSLIEDYADAASLQRYALAPQVVQHVGLVSSRTNTELNTKSTWAFWFEAQNPAALKAEHKQLAKVGSIWRGTST</sequence>
<protein>
    <submittedName>
        <fullName evidence="1">Uncharacterized protein</fullName>
    </submittedName>
</protein>
<gene>
    <name evidence="1" type="ORF">CTRU02_203898</name>
</gene>
<dbReference type="Proteomes" id="UP000805649">
    <property type="component" value="Unassembled WGS sequence"/>
</dbReference>
<accession>A0ACC3ZAJ4</accession>